<gene>
    <name evidence="3" type="ORF">BIP78_0415</name>
</gene>
<dbReference type="InterPro" id="IPR013766">
    <property type="entry name" value="Thioredoxin_domain"/>
</dbReference>
<sequence length="199" mass="21385">MNARRSARVTPLKIVFAAVAVGVGAGLAISAGWRGSSPLVRASEPSCPPVTAVGAGVEVGAKVGQRAPDFSLPDFSGAAVSLSSFRGCPVILDFWASWCRPCQASVPKLEALRQRHAATGLKVIAVSLDYRREDAARFLDSFGIHGFINLWAPFNETRAIAHQYGIESIPRTVFLDRMGVIRFIGHPDTLTDDILSPWL</sequence>
<feature type="domain" description="Thioredoxin" evidence="2">
    <location>
        <begin position="61"/>
        <end position="199"/>
    </location>
</feature>
<dbReference type="InterPro" id="IPR036249">
    <property type="entry name" value="Thioredoxin-like_sf"/>
</dbReference>
<evidence type="ECO:0000313" key="4">
    <source>
        <dbReference type="Proteomes" id="UP000287233"/>
    </source>
</evidence>
<dbReference type="Gene3D" id="3.40.30.10">
    <property type="entry name" value="Glutaredoxin"/>
    <property type="match status" value="1"/>
</dbReference>
<dbReference type="Pfam" id="PF00578">
    <property type="entry name" value="AhpC-TSA"/>
    <property type="match status" value="1"/>
</dbReference>
<dbReference type="Proteomes" id="UP000287233">
    <property type="component" value="Chromosome"/>
</dbReference>
<dbReference type="CDD" id="cd02966">
    <property type="entry name" value="TlpA_like_family"/>
    <property type="match status" value="1"/>
</dbReference>
<keyword evidence="1" id="KW-0812">Transmembrane</keyword>
<reference evidence="4" key="1">
    <citation type="submission" date="2018-12" db="EMBL/GenBank/DDBJ databases">
        <title>Complete genome sequence of an uncultured bacterium of the candidate phylum Bipolaricaulota.</title>
        <authorList>
            <person name="Kadnikov V.V."/>
            <person name="Mardanov A.V."/>
            <person name="Beletsky A.V."/>
            <person name="Frank Y.A."/>
            <person name="Karnachuk O.V."/>
            <person name="Ravin N.V."/>
        </authorList>
    </citation>
    <scope>NUCLEOTIDE SEQUENCE [LARGE SCALE GENOMIC DNA]</scope>
</reference>
<dbReference type="GO" id="GO:0016491">
    <property type="term" value="F:oxidoreductase activity"/>
    <property type="evidence" value="ECO:0007669"/>
    <property type="project" value="InterPro"/>
</dbReference>
<dbReference type="GO" id="GO:0016209">
    <property type="term" value="F:antioxidant activity"/>
    <property type="evidence" value="ECO:0007669"/>
    <property type="project" value="InterPro"/>
</dbReference>
<organism evidence="3 4">
    <name type="scientific">Bipolaricaulis sibiricus</name>
    <dbReference type="NCBI Taxonomy" id="2501609"/>
    <lineage>
        <taxon>Bacteria</taxon>
        <taxon>Candidatus Bipolaricaulota</taxon>
        <taxon>Candidatus Bipolaricaulia</taxon>
        <taxon>Candidatus Bipolaricaulales</taxon>
        <taxon>Candidatus Bipolaricaulaceae</taxon>
        <taxon>Candidatus Bipolaricaulis</taxon>
    </lineage>
</organism>
<accession>A0A410FT83</accession>
<evidence type="ECO:0000313" key="3">
    <source>
        <dbReference type="EMBL" id="QAA76181.1"/>
    </source>
</evidence>
<evidence type="ECO:0000259" key="2">
    <source>
        <dbReference type="PROSITE" id="PS51352"/>
    </source>
</evidence>
<feature type="transmembrane region" description="Helical" evidence="1">
    <location>
        <begin position="12"/>
        <end position="33"/>
    </location>
</feature>
<dbReference type="PANTHER" id="PTHR42852">
    <property type="entry name" value="THIOL:DISULFIDE INTERCHANGE PROTEIN DSBE"/>
    <property type="match status" value="1"/>
</dbReference>
<dbReference type="InterPro" id="IPR050553">
    <property type="entry name" value="Thioredoxin_ResA/DsbE_sf"/>
</dbReference>
<evidence type="ECO:0000256" key="1">
    <source>
        <dbReference type="SAM" id="Phobius"/>
    </source>
</evidence>
<dbReference type="InterPro" id="IPR000866">
    <property type="entry name" value="AhpC/TSA"/>
</dbReference>
<dbReference type="SUPFAM" id="SSF52833">
    <property type="entry name" value="Thioredoxin-like"/>
    <property type="match status" value="1"/>
</dbReference>
<name>A0A410FT83_BIPS1</name>
<dbReference type="AlphaFoldDB" id="A0A410FT83"/>
<dbReference type="EMBL" id="CP034928">
    <property type="protein sequence ID" value="QAA76181.1"/>
    <property type="molecule type" value="Genomic_DNA"/>
</dbReference>
<protein>
    <recommendedName>
        <fullName evidence="2">Thioredoxin domain-containing protein</fullName>
    </recommendedName>
</protein>
<dbReference type="PROSITE" id="PS51352">
    <property type="entry name" value="THIOREDOXIN_2"/>
    <property type="match status" value="1"/>
</dbReference>
<keyword evidence="1" id="KW-0472">Membrane</keyword>
<dbReference type="PANTHER" id="PTHR42852:SF13">
    <property type="entry name" value="PROTEIN DIPZ"/>
    <property type="match status" value="1"/>
</dbReference>
<keyword evidence="1" id="KW-1133">Transmembrane helix</keyword>
<proteinExistence type="predicted"/>
<dbReference type="KEGG" id="bih:BIP78_0415"/>